<protein>
    <submittedName>
        <fullName evidence="1">Uncharacterized protein</fullName>
    </submittedName>
</protein>
<gene>
    <name evidence="1" type="ORF">D8674_012768</name>
</gene>
<proteinExistence type="predicted"/>
<evidence type="ECO:0000313" key="1">
    <source>
        <dbReference type="EMBL" id="KAB2616899.1"/>
    </source>
</evidence>
<reference evidence="1 2" key="1">
    <citation type="submission" date="2019-09" db="EMBL/GenBank/DDBJ databases">
        <authorList>
            <person name="Ou C."/>
        </authorList>
    </citation>
    <scope>NUCLEOTIDE SEQUENCE [LARGE SCALE GENOMIC DNA]</scope>
    <source>
        <strain evidence="1">S2</strain>
        <tissue evidence="1">Leaf</tissue>
    </source>
</reference>
<organism evidence="1 2">
    <name type="scientific">Pyrus ussuriensis x Pyrus communis</name>
    <dbReference type="NCBI Taxonomy" id="2448454"/>
    <lineage>
        <taxon>Eukaryota</taxon>
        <taxon>Viridiplantae</taxon>
        <taxon>Streptophyta</taxon>
        <taxon>Embryophyta</taxon>
        <taxon>Tracheophyta</taxon>
        <taxon>Spermatophyta</taxon>
        <taxon>Magnoliopsida</taxon>
        <taxon>eudicotyledons</taxon>
        <taxon>Gunneridae</taxon>
        <taxon>Pentapetalae</taxon>
        <taxon>rosids</taxon>
        <taxon>fabids</taxon>
        <taxon>Rosales</taxon>
        <taxon>Rosaceae</taxon>
        <taxon>Amygdaloideae</taxon>
        <taxon>Maleae</taxon>
        <taxon>Pyrus</taxon>
    </lineage>
</organism>
<sequence length="80" mass="10006">MPEEVKNTMRNQLSTNYNFNDINEDMLVYLNRLFSEHYKQWKSDMRRYFEMFDDSQVALEEDNWVWVCGHFQEPHYVVRF</sequence>
<dbReference type="AlphaFoldDB" id="A0A5N5GMY3"/>
<accession>A0A5N5GMY3</accession>
<reference evidence="1 2" key="3">
    <citation type="submission" date="2019-11" db="EMBL/GenBank/DDBJ databases">
        <title>A de novo genome assembly of a pear dwarfing rootstock.</title>
        <authorList>
            <person name="Wang F."/>
            <person name="Wang J."/>
            <person name="Li S."/>
            <person name="Zhang Y."/>
            <person name="Fang M."/>
            <person name="Ma L."/>
            <person name="Zhao Y."/>
            <person name="Jiang S."/>
        </authorList>
    </citation>
    <scope>NUCLEOTIDE SEQUENCE [LARGE SCALE GENOMIC DNA]</scope>
    <source>
        <strain evidence="1">S2</strain>
        <tissue evidence="1">Leaf</tissue>
    </source>
</reference>
<keyword evidence="2" id="KW-1185">Reference proteome</keyword>
<evidence type="ECO:0000313" key="2">
    <source>
        <dbReference type="Proteomes" id="UP000327157"/>
    </source>
</evidence>
<name>A0A5N5GMY3_9ROSA</name>
<dbReference type="Proteomes" id="UP000327157">
    <property type="component" value="Chromosome 15"/>
</dbReference>
<comment type="caution">
    <text evidence="1">The sequence shown here is derived from an EMBL/GenBank/DDBJ whole genome shotgun (WGS) entry which is preliminary data.</text>
</comment>
<dbReference type="EMBL" id="SMOL01000401">
    <property type="protein sequence ID" value="KAB2616899.1"/>
    <property type="molecule type" value="Genomic_DNA"/>
</dbReference>
<reference evidence="2" key="2">
    <citation type="submission" date="2019-10" db="EMBL/GenBank/DDBJ databases">
        <title>A de novo genome assembly of a pear dwarfing rootstock.</title>
        <authorList>
            <person name="Wang F."/>
            <person name="Wang J."/>
            <person name="Li S."/>
            <person name="Zhang Y."/>
            <person name="Fang M."/>
            <person name="Ma L."/>
            <person name="Zhao Y."/>
            <person name="Jiang S."/>
        </authorList>
    </citation>
    <scope>NUCLEOTIDE SEQUENCE [LARGE SCALE GENOMIC DNA]</scope>
</reference>